<protein>
    <recommendedName>
        <fullName evidence="1">TonB C-terminal domain-containing protein</fullName>
    </recommendedName>
</protein>
<dbReference type="SUPFAM" id="SSF74653">
    <property type="entry name" value="TolA/TonB C-terminal domain"/>
    <property type="match status" value="1"/>
</dbReference>
<dbReference type="InterPro" id="IPR037682">
    <property type="entry name" value="TonB_C"/>
</dbReference>
<dbReference type="Proteomes" id="UP001143543">
    <property type="component" value="Unassembled WGS sequence"/>
</dbReference>
<reference evidence="2" key="1">
    <citation type="submission" date="2022-07" db="EMBL/GenBank/DDBJ databases">
        <title>Taxonomy of Novel Oxalotrophic and Methylotrophic Bacteria.</title>
        <authorList>
            <person name="Sahin N."/>
            <person name="Tani A."/>
        </authorList>
    </citation>
    <scope>NUCLEOTIDE SEQUENCE</scope>
    <source>
        <strain evidence="2">Y10</strain>
    </source>
</reference>
<sequence length="138" mass="15321">MLSGIVTKGNAQENATIAPVQLEQAYKLPMFADCKKAKDAKACLRKQLDEHTIKNFKYPAEARDNGIQGRIVTTLLFTKEGKIVIKAVKALGASNNLKILEDNTRAIFENLPDVQPAEDKDGNPIDVVLDYPIVYRLH</sequence>
<evidence type="ECO:0000313" key="3">
    <source>
        <dbReference type="Proteomes" id="UP001143543"/>
    </source>
</evidence>
<comment type="caution">
    <text evidence="2">The sequence shown here is derived from an EMBL/GenBank/DDBJ whole genome shotgun (WGS) entry which is preliminary data.</text>
</comment>
<name>A0ABQ5MGI0_9FLAO</name>
<evidence type="ECO:0000259" key="1">
    <source>
        <dbReference type="PROSITE" id="PS52015"/>
    </source>
</evidence>
<dbReference type="Gene3D" id="3.30.1150.10">
    <property type="match status" value="1"/>
</dbReference>
<dbReference type="PROSITE" id="PS52015">
    <property type="entry name" value="TONB_CTD"/>
    <property type="match status" value="1"/>
</dbReference>
<feature type="domain" description="TonB C-terminal" evidence="1">
    <location>
        <begin position="43"/>
        <end position="138"/>
    </location>
</feature>
<gene>
    <name evidence="2" type="ORF">Y10_08400</name>
</gene>
<dbReference type="Pfam" id="PF03544">
    <property type="entry name" value="TonB_C"/>
    <property type="match status" value="1"/>
</dbReference>
<dbReference type="EMBL" id="BRVO01000001">
    <property type="protein sequence ID" value="GLB48472.1"/>
    <property type="molecule type" value="Genomic_DNA"/>
</dbReference>
<accession>A0ABQ5MGI0</accession>
<keyword evidence="3" id="KW-1185">Reference proteome</keyword>
<evidence type="ECO:0000313" key="2">
    <source>
        <dbReference type="EMBL" id="GLB48472.1"/>
    </source>
</evidence>
<proteinExistence type="predicted"/>
<organism evidence="2 3">
    <name type="scientific">Neptunitalea lumnitzerae</name>
    <dbReference type="NCBI Taxonomy" id="2965509"/>
    <lineage>
        <taxon>Bacteria</taxon>
        <taxon>Pseudomonadati</taxon>
        <taxon>Bacteroidota</taxon>
        <taxon>Flavobacteriia</taxon>
        <taxon>Flavobacteriales</taxon>
        <taxon>Flavobacteriaceae</taxon>
        <taxon>Neptunitalea</taxon>
    </lineage>
</organism>